<keyword evidence="5" id="KW-0812">Transmembrane</keyword>
<dbReference type="Gene3D" id="1.10.8.640">
    <property type="entry name" value="Cytochrome C biogenesis protein"/>
    <property type="match status" value="1"/>
</dbReference>
<keyword evidence="4 5" id="KW-0408">Iron</keyword>
<dbReference type="RefSeq" id="WP_129227107.1">
    <property type="nucleotide sequence ID" value="NZ_QYBB01000013.1"/>
</dbReference>
<dbReference type="InterPro" id="IPR005616">
    <property type="entry name" value="CcmH/CycL/Ccl2/NrfF_N"/>
</dbReference>
<dbReference type="Pfam" id="PF03918">
    <property type="entry name" value="CcmH"/>
    <property type="match status" value="1"/>
</dbReference>
<dbReference type="InterPro" id="IPR038297">
    <property type="entry name" value="CcmH/CycL/NrfF/Ccl2_sf"/>
</dbReference>
<sequence length="157" mass="17122">MTRRRTLGAVALMAALLAAGPSRAVEPDEVLPDAGLEARARDVSSGLRCLVCQNQSIDDSAAPLARDLRLIVREHLKAGDTDAEIRAYLVQRYGDFVLLKPPFERATLLLWATPALVVVFGGMALWRRRRPGTGAAPLDPDEQARVDALMAEPPTRR</sequence>
<organism evidence="7 8">
    <name type="scientific">Lichenibacterium minor</name>
    <dbReference type="NCBI Taxonomy" id="2316528"/>
    <lineage>
        <taxon>Bacteria</taxon>
        <taxon>Pseudomonadati</taxon>
        <taxon>Pseudomonadota</taxon>
        <taxon>Alphaproteobacteria</taxon>
        <taxon>Hyphomicrobiales</taxon>
        <taxon>Lichenihabitantaceae</taxon>
        <taxon>Lichenibacterium</taxon>
    </lineage>
</organism>
<keyword evidence="5" id="KW-1133">Transmembrane helix</keyword>
<keyword evidence="2 5" id="KW-0349">Heme</keyword>
<dbReference type="AlphaFoldDB" id="A0A4Q2U8T9"/>
<evidence type="ECO:0000256" key="1">
    <source>
        <dbReference type="ARBA" id="ARBA00010342"/>
    </source>
</evidence>
<dbReference type="PANTHER" id="PTHR47601:SF1">
    <property type="entry name" value="CYTOCHROME C-TYPE BIOGENESIS CCMH-LIKE MITOCHONDRIAL PROTEIN"/>
    <property type="match status" value="1"/>
</dbReference>
<keyword evidence="5" id="KW-0732">Signal</keyword>
<evidence type="ECO:0000256" key="3">
    <source>
        <dbReference type="ARBA" id="ARBA00022723"/>
    </source>
</evidence>
<accession>A0A4Q2U8T9</accession>
<dbReference type="PANTHER" id="PTHR47601">
    <property type="match status" value="1"/>
</dbReference>
<protein>
    <recommendedName>
        <fullName evidence="5">Cytochrome c-type biogenesis protein</fullName>
    </recommendedName>
</protein>
<dbReference type="CDD" id="cd16378">
    <property type="entry name" value="CcmH_N"/>
    <property type="match status" value="1"/>
</dbReference>
<dbReference type="OrthoDB" id="9804975at2"/>
<keyword evidence="8" id="KW-1185">Reference proteome</keyword>
<keyword evidence="3 5" id="KW-0479">Metal-binding</keyword>
<gene>
    <name evidence="7" type="ORF">D3273_12740</name>
</gene>
<evidence type="ECO:0000313" key="8">
    <source>
        <dbReference type="Proteomes" id="UP000290759"/>
    </source>
</evidence>
<evidence type="ECO:0000259" key="6">
    <source>
        <dbReference type="Pfam" id="PF03918"/>
    </source>
</evidence>
<comment type="caution">
    <text evidence="7">The sequence shown here is derived from an EMBL/GenBank/DDBJ whole genome shotgun (WGS) entry which is preliminary data.</text>
</comment>
<evidence type="ECO:0000256" key="4">
    <source>
        <dbReference type="ARBA" id="ARBA00023004"/>
    </source>
</evidence>
<evidence type="ECO:0000313" key="7">
    <source>
        <dbReference type="EMBL" id="RYC31507.1"/>
    </source>
</evidence>
<feature type="domain" description="CcmH/CycL/Ccl2/NrfF N-terminal" evidence="6">
    <location>
        <begin position="13"/>
        <end position="150"/>
    </location>
</feature>
<evidence type="ECO:0000256" key="5">
    <source>
        <dbReference type="RuleBase" id="RU364112"/>
    </source>
</evidence>
<name>A0A4Q2U8T9_9HYPH</name>
<reference evidence="7 8" key="2">
    <citation type="submission" date="2019-02" db="EMBL/GenBank/DDBJ databases">
        <title>'Lichenibacterium ramalinii' gen. nov. sp. nov., 'Lichenibacterium minor' gen. nov. sp. nov.</title>
        <authorList>
            <person name="Pankratov T."/>
        </authorList>
    </citation>
    <scope>NUCLEOTIDE SEQUENCE [LARGE SCALE GENOMIC DNA]</scope>
    <source>
        <strain evidence="7 8">RmlP026</strain>
    </source>
</reference>
<evidence type="ECO:0000256" key="2">
    <source>
        <dbReference type="ARBA" id="ARBA00022617"/>
    </source>
</evidence>
<feature type="transmembrane region" description="Helical" evidence="5">
    <location>
        <begin position="108"/>
        <end position="126"/>
    </location>
</feature>
<comment type="function">
    <text evidence="5">Possible subunit of a heme lyase.</text>
</comment>
<comment type="similarity">
    <text evidence="1 5">Belongs to the CcmH/CycL/Ccl2/NrfF family.</text>
</comment>
<reference evidence="7 8" key="1">
    <citation type="submission" date="2018-12" db="EMBL/GenBank/DDBJ databases">
        <authorList>
            <person name="Grouzdev D.S."/>
            <person name="Krutkina M.S."/>
        </authorList>
    </citation>
    <scope>NUCLEOTIDE SEQUENCE [LARGE SCALE GENOMIC DNA]</scope>
    <source>
        <strain evidence="7 8">RmlP026</strain>
    </source>
</reference>
<feature type="chain" id="PRO_5021041834" description="Cytochrome c-type biogenesis protein" evidence="5">
    <location>
        <begin position="25"/>
        <end position="157"/>
    </location>
</feature>
<dbReference type="GO" id="GO:0046872">
    <property type="term" value="F:metal ion binding"/>
    <property type="evidence" value="ECO:0007669"/>
    <property type="project" value="UniProtKB-KW"/>
</dbReference>
<dbReference type="EMBL" id="QYBB01000013">
    <property type="protein sequence ID" value="RYC31507.1"/>
    <property type="molecule type" value="Genomic_DNA"/>
</dbReference>
<feature type="signal peptide" evidence="5">
    <location>
        <begin position="1"/>
        <end position="24"/>
    </location>
</feature>
<dbReference type="Proteomes" id="UP000290759">
    <property type="component" value="Unassembled WGS sequence"/>
</dbReference>
<keyword evidence="5" id="KW-0472">Membrane</keyword>
<proteinExistence type="inferred from homology"/>